<organism evidence="2 3">
    <name type="scientific">Nannocystis radixulma</name>
    <dbReference type="NCBI Taxonomy" id="2995305"/>
    <lineage>
        <taxon>Bacteria</taxon>
        <taxon>Pseudomonadati</taxon>
        <taxon>Myxococcota</taxon>
        <taxon>Polyangia</taxon>
        <taxon>Nannocystales</taxon>
        <taxon>Nannocystaceae</taxon>
        <taxon>Nannocystis</taxon>
    </lineage>
</organism>
<protein>
    <recommendedName>
        <fullName evidence="4">Carboxypeptidase regulatory-like domain-containing protein</fullName>
    </recommendedName>
</protein>
<evidence type="ECO:0008006" key="4">
    <source>
        <dbReference type="Google" id="ProtNLM"/>
    </source>
</evidence>
<dbReference type="Proteomes" id="UP001217838">
    <property type="component" value="Unassembled WGS sequence"/>
</dbReference>
<evidence type="ECO:0000256" key="1">
    <source>
        <dbReference type="SAM" id="MobiDB-lite"/>
    </source>
</evidence>
<gene>
    <name evidence="2" type="ORF">POL58_01900</name>
</gene>
<proteinExistence type="predicted"/>
<dbReference type="EMBL" id="JAQNDN010000001">
    <property type="protein sequence ID" value="MDC0666467.1"/>
    <property type="molecule type" value="Genomic_DNA"/>
</dbReference>
<comment type="caution">
    <text evidence="2">The sequence shown here is derived from an EMBL/GenBank/DDBJ whole genome shotgun (WGS) entry which is preliminary data.</text>
</comment>
<reference evidence="2 3" key="1">
    <citation type="submission" date="2022-11" db="EMBL/GenBank/DDBJ databases">
        <title>Minimal conservation of predation-associated metabolite biosynthetic gene clusters underscores biosynthetic potential of Myxococcota including descriptions for ten novel species: Archangium lansinium sp. nov., Myxococcus landrumus sp. nov., Nannocystis bai.</title>
        <authorList>
            <person name="Ahearne A."/>
            <person name="Stevens C."/>
            <person name="Dowd S."/>
        </authorList>
    </citation>
    <scope>NUCLEOTIDE SEQUENCE [LARGE SCALE GENOMIC DNA]</scope>
    <source>
        <strain evidence="2 3">NCELM</strain>
    </source>
</reference>
<name>A0ABT5AX90_9BACT</name>
<evidence type="ECO:0000313" key="2">
    <source>
        <dbReference type="EMBL" id="MDC0666467.1"/>
    </source>
</evidence>
<accession>A0ABT5AX90</accession>
<dbReference type="RefSeq" id="WP_271994030.1">
    <property type="nucleotide sequence ID" value="NZ_JAQNDN010000001.1"/>
</dbReference>
<sequence length="176" mass="18422">MLIVLAGACFACASGRSVSPVSPRAESLPLEIGAGPTDLHDVLRTPEGAAVSLRGSIMGQSVLLSCPCLERPLSIAAPKGRFSVSGLPVGDYTAEVRGSSSERVVCRGSVDSSRRMLLLHGFLVGEQWIETIPPTPPSSRVDQAQVSFPCQLLAVPDAEAESPGSSLEELWRSAVP</sequence>
<evidence type="ECO:0000313" key="3">
    <source>
        <dbReference type="Proteomes" id="UP001217838"/>
    </source>
</evidence>
<feature type="region of interest" description="Disordered" evidence="1">
    <location>
        <begin position="157"/>
        <end position="176"/>
    </location>
</feature>
<keyword evidence="3" id="KW-1185">Reference proteome</keyword>